<evidence type="ECO:0000313" key="2">
    <source>
        <dbReference type="EMBL" id="MEJ2889538.1"/>
    </source>
</evidence>
<organism evidence="2 3">
    <name type="scientific">Actinomycetospora aeridis</name>
    <dbReference type="NCBI Taxonomy" id="3129231"/>
    <lineage>
        <taxon>Bacteria</taxon>
        <taxon>Bacillati</taxon>
        <taxon>Actinomycetota</taxon>
        <taxon>Actinomycetes</taxon>
        <taxon>Pseudonocardiales</taxon>
        <taxon>Pseudonocardiaceae</taxon>
        <taxon>Actinomycetospora</taxon>
    </lineage>
</organism>
<evidence type="ECO:0000256" key="1">
    <source>
        <dbReference type="SAM" id="Phobius"/>
    </source>
</evidence>
<name>A0ABU8NCZ4_9PSEU</name>
<feature type="transmembrane region" description="Helical" evidence="1">
    <location>
        <begin position="444"/>
        <end position="465"/>
    </location>
</feature>
<feature type="transmembrane region" description="Helical" evidence="1">
    <location>
        <begin position="225"/>
        <end position="247"/>
    </location>
</feature>
<keyword evidence="1" id="KW-0812">Transmembrane</keyword>
<feature type="transmembrane region" description="Helical" evidence="1">
    <location>
        <begin position="122"/>
        <end position="141"/>
    </location>
</feature>
<keyword evidence="1" id="KW-1133">Transmembrane helix</keyword>
<feature type="transmembrane region" description="Helical" evidence="1">
    <location>
        <begin position="202"/>
        <end position="219"/>
    </location>
</feature>
<proteinExistence type="predicted"/>
<feature type="transmembrane region" description="Helical" evidence="1">
    <location>
        <begin position="148"/>
        <end position="166"/>
    </location>
</feature>
<feature type="transmembrane region" description="Helical" evidence="1">
    <location>
        <begin position="178"/>
        <end position="195"/>
    </location>
</feature>
<comment type="caution">
    <text evidence="2">The sequence shown here is derived from an EMBL/GenBank/DDBJ whole genome shotgun (WGS) entry which is preliminary data.</text>
</comment>
<feature type="transmembrane region" description="Helical" evidence="1">
    <location>
        <begin position="413"/>
        <end position="432"/>
    </location>
</feature>
<sequence>MTEEGRRLGVPARVAVAVLVALVVTAGLVASLRLVGGPAVGAGDNSDGGRLFCAAELTPDASGGRSNWRGVVVTEFDTGGEPCPPGAAGSSATVVLQVAVALAPALDDGDRTDGTTRFSLRWLAALYALLLGAGAGVAAFAATARSPVGVAALVPVLLPLVAVPWWSRFLVSTYAESAGLLGTVWVGLGLVTLAVTRSGDRGARWCALALLAAGGLVAATAKPAFLAVGLVAVAACLLTAAGTGPAARRRAPGLLAAVATVALAAAPVASSVRAQDEFYLLNNVHDLVFTAVLVEAGPSATAPLGLRPEAAAHAGEGYYWDTGRAVPGYTETVAERPEQLREATYRYLASDPRVLAAMVHRGVTATARPQLPYLPSVAGGPGTVTSDPADLGADRWLLMGALFADLDALPAPWLPSALVVVALAAGAATVVVPRAGRSSSAAVGLVRCAAALAVVALGIVVPAVLGDGYYELTKHVWLASYALVVAAGALVAAALCAVAAVARRP</sequence>
<dbReference type="EMBL" id="JBBEGL010000007">
    <property type="protein sequence ID" value="MEJ2889538.1"/>
    <property type="molecule type" value="Genomic_DNA"/>
</dbReference>
<reference evidence="2 3" key="1">
    <citation type="submission" date="2024-03" db="EMBL/GenBank/DDBJ databases">
        <title>Actinomycetospora sp. OC33-EN06, a novel actinomycete isolated from wild orchid (Aerides multiflora).</title>
        <authorList>
            <person name="Suriyachadkun C."/>
        </authorList>
    </citation>
    <scope>NUCLEOTIDE SEQUENCE [LARGE SCALE GENOMIC DNA]</scope>
    <source>
        <strain evidence="2 3">OC33-EN06</strain>
    </source>
</reference>
<evidence type="ECO:0000313" key="3">
    <source>
        <dbReference type="Proteomes" id="UP001370100"/>
    </source>
</evidence>
<dbReference type="RefSeq" id="WP_337717207.1">
    <property type="nucleotide sequence ID" value="NZ_JBBEGL010000007.1"/>
</dbReference>
<keyword evidence="3" id="KW-1185">Reference proteome</keyword>
<accession>A0ABU8NCZ4</accession>
<evidence type="ECO:0008006" key="4">
    <source>
        <dbReference type="Google" id="ProtNLM"/>
    </source>
</evidence>
<feature type="transmembrane region" description="Helical" evidence="1">
    <location>
        <begin position="477"/>
        <end position="502"/>
    </location>
</feature>
<gene>
    <name evidence="2" type="ORF">WCD41_23965</name>
</gene>
<dbReference type="Proteomes" id="UP001370100">
    <property type="component" value="Unassembled WGS sequence"/>
</dbReference>
<keyword evidence="1" id="KW-0472">Membrane</keyword>
<feature type="transmembrane region" description="Helical" evidence="1">
    <location>
        <begin position="12"/>
        <end position="35"/>
    </location>
</feature>
<protein>
    <recommendedName>
        <fullName evidence="4">Membrane protein DUF2142</fullName>
    </recommendedName>
</protein>
<feature type="transmembrane region" description="Helical" evidence="1">
    <location>
        <begin position="254"/>
        <end position="272"/>
    </location>
</feature>